<dbReference type="Pfam" id="PF00155">
    <property type="entry name" value="Aminotran_1_2"/>
    <property type="match status" value="1"/>
</dbReference>
<dbReference type="GO" id="GO:0003677">
    <property type="term" value="F:DNA binding"/>
    <property type="evidence" value="ECO:0007669"/>
    <property type="project" value="UniProtKB-KW"/>
</dbReference>
<gene>
    <name evidence="7" type="ORF">SAMN05216251_1196</name>
</gene>
<dbReference type="GO" id="GO:0003700">
    <property type="term" value="F:DNA-binding transcription factor activity"/>
    <property type="evidence" value="ECO:0007669"/>
    <property type="project" value="InterPro"/>
</dbReference>
<evidence type="ECO:0000256" key="5">
    <source>
        <dbReference type="ARBA" id="ARBA00023163"/>
    </source>
</evidence>
<dbReference type="GO" id="GO:0030170">
    <property type="term" value="F:pyridoxal phosphate binding"/>
    <property type="evidence" value="ECO:0007669"/>
    <property type="project" value="InterPro"/>
</dbReference>
<keyword evidence="2" id="KW-0663">Pyridoxal phosphate</keyword>
<dbReference type="InterPro" id="IPR015421">
    <property type="entry name" value="PyrdxlP-dep_Trfase_major"/>
</dbReference>
<evidence type="ECO:0000256" key="4">
    <source>
        <dbReference type="ARBA" id="ARBA00023125"/>
    </source>
</evidence>
<dbReference type="AlphaFoldDB" id="A0A1I2JSA6"/>
<dbReference type="CDD" id="cd07377">
    <property type="entry name" value="WHTH_GntR"/>
    <property type="match status" value="1"/>
</dbReference>
<dbReference type="InterPro" id="IPR036388">
    <property type="entry name" value="WH-like_DNA-bd_sf"/>
</dbReference>
<dbReference type="PANTHER" id="PTHR46577">
    <property type="entry name" value="HTH-TYPE TRANSCRIPTIONAL REGULATORY PROTEIN GABR"/>
    <property type="match status" value="1"/>
</dbReference>
<evidence type="ECO:0000256" key="1">
    <source>
        <dbReference type="ARBA" id="ARBA00005384"/>
    </source>
</evidence>
<dbReference type="InterPro" id="IPR051446">
    <property type="entry name" value="HTH_trans_reg/aminotransferase"/>
</dbReference>
<keyword evidence="7" id="KW-0808">Transferase</keyword>
<keyword evidence="7" id="KW-0032">Aminotransferase</keyword>
<dbReference type="Pfam" id="PF00392">
    <property type="entry name" value="GntR"/>
    <property type="match status" value="1"/>
</dbReference>
<dbReference type="InterPro" id="IPR015424">
    <property type="entry name" value="PyrdxlP-dep_Trfase"/>
</dbReference>
<dbReference type="EMBL" id="FONG01000019">
    <property type="protein sequence ID" value="SFF56007.1"/>
    <property type="molecule type" value="Genomic_DNA"/>
</dbReference>
<accession>A0A1I2JSA6</accession>
<dbReference type="PANTHER" id="PTHR46577:SF1">
    <property type="entry name" value="HTH-TYPE TRANSCRIPTIONAL REGULATORY PROTEIN GABR"/>
    <property type="match status" value="1"/>
</dbReference>
<dbReference type="STRING" id="380248.SAMN05216251_1196"/>
<dbReference type="Gene3D" id="1.10.10.10">
    <property type="entry name" value="Winged helix-like DNA-binding domain superfamily/Winged helix DNA-binding domain"/>
    <property type="match status" value="1"/>
</dbReference>
<dbReference type="InterPro" id="IPR000524">
    <property type="entry name" value="Tscrpt_reg_HTH_GntR"/>
</dbReference>
<dbReference type="InterPro" id="IPR036390">
    <property type="entry name" value="WH_DNA-bd_sf"/>
</dbReference>
<dbReference type="SMART" id="SM00345">
    <property type="entry name" value="HTH_GNTR"/>
    <property type="match status" value="1"/>
</dbReference>
<keyword evidence="5" id="KW-0804">Transcription</keyword>
<comment type="similarity">
    <text evidence="1">In the C-terminal section; belongs to the class-I pyridoxal-phosphate-dependent aminotransferase family.</text>
</comment>
<dbReference type="InterPro" id="IPR004839">
    <property type="entry name" value="Aminotransferase_I/II_large"/>
</dbReference>
<dbReference type="SUPFAM" id="SSF46785">
    <property type="entry name" value="Winged helix' DNA-binding domain"/>
    <property type="match status" value="1"/>
</dbReference>
<dbReference type="Proteomes" id="UP000199323">
    <property type="component" value="Unassembled WGS sequence"/>
</dbReference>
<dbReference type="GO" id="GO:0008483">
    <property type="term" value="F:transaminase activity"/>
    <property type="evidence" value="ECO:0007669"/>
    <property type="project" value="UniProtKB-KW"/>
</dbReference>
<keyword evidence="4 7" id="KW-0238">DNA-binding</keyword>
<proteinExistence type="inferred from homology"/>
<evidence type="ECO:0000313" key="8">
    <source>
        <dbReference type="Proteomes" id="UP000199323"/>
    </source>
</evidence>
<name>A0A1I2JSA6_9ACTN</name>
<dbReference type="Gene3D" id="3.40.640.10">
    <property type="entry name" value="Type I PLP-dependent aspartate aminotransferase-like (Major domain)"/>
    <property type="match status" value="1"/>
</dbReference>
<keyword evidence="8" id="KW-1185">Reference proteome</keyword>
<organism evidence="7 8">
    <name type="scientific">Actinacidiphila alni</name>
    <dbReference type="NCBI Taxonomy" id="380248"/>
    <lineage>
        <taxon>Bacteria</taxon>
        <taxon>Bacillati</taxon>
        <taxon>Actinomycetota</taxon>
        <taxon>Actinomycetes</taxon>
        <taxon>Kitasatosporales</taxon>
        <taxon>Streptomycetaceae</taxon>
        <taxon>Actinacidiphila</taxon>
    </lineage>
</organism>
<evidence type="ECO:0000313" key="7">
    <source>
        <dbReference type="EMBL" id="SFF56007.1"/>
    </source>
</evidence>
<evidence type="ECO:0000259" key="6">
    <source>
        <dbReference type="PROSITE" id="PS50949"/>
    </source>
</evidence>
<sequence length="448" mass="46416">MCSVVTQYAISGTTAREIAASAERAVSDGGLRPGDALPPVRTLAGTLGVSPGTVATAYKELRRRGIVVTRGRGGTVVAPAPAVSTAASRRPPRVPEGLRDLAGGHPDPAFLPDLVPPGRLSPGARSHRASPRLPELEELARAWFRRDGVPDAHVTFAHGALDCVSRLLSVELRPGDAVAVEDPGFHHLLDLVPALGLRTVAVAVDDEGVRPDALRSALRAGARAVVLCPRAQNPYGSRVSAARREELLAVLAGAPEVLVVEDDHSADTAGGPLRSLTTAGAAGPARWAQIRTVSKHLGTDLRWTAMACDATTLARHDGRMLLTSGWVSHVLQETVARLMTDPATTALVAAAGTAYTERREAALAALAGHGIAAAGVSGMNVWVPVRDEAAVVNGLRSHGWWVAGGARFRIATGPGVRITVADLAVTEATALAADFAEVLSESSSTYGG</sequence>
<protein>
    <submittedName>
        <fullName evidence="7">DNA-binding transcriptional regulator, MocR family, contains an aminotransferase domain</fullName>
    </submittedName>
</protein>
<keyword evidence="3" id="KW-0805">Transcription regulation</keyword>
<feature type="domain" description="HTH gntR-type" evidence="6">
    <location>
        <begin position="12"/>
        <end position="80"/>
    </location>
</feature>
<evidence type="ECO:0000256" key="2">
    <source>
        <dbReference type="ARBA" id="ARBA00022898"/>
    </source>
</evidence>
<reference evidence="7 8" key="1">
    <citation type="submission" date="2016-10" db="EMBL/GenBank/DDBJ databases">
        <authorList>
            <person name="de Groot N.N."/>
        </authorList>
    </citation>
    <scope>NUCLEOTIDE SEQUENCE [LARGE SCALE GENOMIC DNA]</scope>
    <source>
        <strain evidence="7 8">CGMCC 4.3510</strain>
    </source>
</reference>
<dbReference type="SUPFAM" id="SSF53383">
    <property type="entry name" value="PLP-dependent transferases"/>
    <property type="match status" value="1"/>
</dbReference>
<evidence type="ECO:0000256" key="3">
    <source>
        <dbReference type="ARBA" id="ARBA00023015"/>
    </source>
</evidence>
<dbReference type="CDD" id="cd00609">
    <property type="entry name" value="AAT_like"/>
    <property type="match status" value="1"/>
</dbReference>
<dbReference type="PROSITE" id="PS50949">
    <property type="entry name" value="HTH_GNTR"/>
    <property type="match status" value="1"/>
</dbReference>